<keyword evidence="4" id="KW-1185">Reference proteome</keyword>
<feature type="compositionally biased region" description="Polar residues" evidence="1">
    <location>
        <begin position="88"/>
        <end position="98"/>
    </location>
</feature>
<dbReference type="RefSeq" id="WP_189873477.1">
    <property type="nucleotide sequence ID" value="NZ_BMVM01000003.1"/>
</dbReference>
<gene>
    <name evidence="3" type="ORF">ACFY1D_29220</name>
</gene>
<dbReference type="InterPro" id="IPR006311">
    <property type="entry name" value="TAT_signal"/>
</dbReference>
<feature type="compositionally biased region" description="Low complexity" evidence="1">
    <location>
        <begin position="33"/>
        <end position="43"/>
    </location>
</feature>
<feature type="region of interest" description="Disordered" evidence="1">
    <location>
        <begin position="33"/>
        <end position="110"/>
    </location>
</feature>
<evidence type="ECO:0000256" key="1">
    <source>
        <dbReference type="SAM" id="MobiDB-lite"/>
    </source>
</evidence>
<accession>A0ABW6UPU6</accession>
<feature type="chain" id="PRO_5045380467" description="Secreted protein" evidence="2">
    <location>
        <begin position="31"/>
        <end position="110"/>
    </location>
</feature>
<dbReference type="PROSITE" id="PS51318">
    <property type="entry name" value="TAT"/>
    <property type="match status" value="1"/>
</dbReference>
<evidence type="ECO:0008006" key="5">
    <source>
        <dbReference type="Google" id="ProtNLM"/>
    </source>
</evidence>
<dbReference type="EMBL" id="JBIAWJ010000018">
    <property type="protein sequence ID" value="MFF4525475.1"/>
    <property type="molecule type" value="Genomic_DNA"/>
</dbReference>
<keyword evidence="2" id="KW-0732">Signal</keyword>
<comment type="caution">
    <text evidence="3">The sequence shown here is derived from an EMBL/GenBank/DDBJ whole genome shotgun (WGS) entry which is preliminary data.</text>
</comment>
<evidence type="ECO:0000313" key="4">
    <source>
        <dbReference type="Proteomes" id="UP001602058"/>
    </source>
</evidence>
<sequence>MTGTRVPARRTAIGGAAVLVALLAVLPVNAAAATADAAPGPVADSVPGMSSNSDESSTFGQSSGSEGASGFEQSSQPDMFGQAMPSGGQESNTEQSGLGSQGVAAGSLAG</sequence>
<dbReference type="Proteomes" id="UP001602058">
    <property type="component" value="Unassembled WGS sequence"/>
</dbReference>
<proteinExistence type="predicted"/>
<evidence type="ECO:0000256" key="2">
    <source>
        <dbReference type="SAM" id="SignalP"/>
    </source>
</evidence>
<name>A0ABW6UPU6_9ACTN</name>
<organism evidence="3 4">
    <name type="scientific">Streptomyces bluensis</name>
    <dbReference type="NCBI Taxonomy" id="33897"/>
    <lineage>
        <taxon>Bacteria</taxon>
        <taxon>Bacillati</taxon>
        <taxon>Actinomycetota</taxon>
        <taxon>Actinomycetes</taxon>
        <taxon>Kitasatosporales</taxon>
        <taxon>Streptomycetaceae</taxon>
        <taxon>Streptomyces</taxon>
    </lineage>
</organism>
<evidence type="ECO:0000313" key="3">
    <source>
        <dbReference type="EMBL" id="MFF4525475.1"/>
    </source>
</evidence>
<reference evidence="3 4" key="1">
    <citation type="submission" date="2024-10" db="EMBL/GenBank/DDBJ databases">
        <title>The Natural Products Discovery Center: Release of the First 8490 Sequenced Strains for Exploring Actinobacteria Biosynthetic Diversity.</title>
        <authorList>
            <person name="Kalkreuter E."/>
            <person name="Kautsar S.A."/>
            <person name="Yang D."/>
            <person name="Bader C.D."/>
            <person name="Teijaro C.N."/>
            <person name="Fluegel L."/>
            <person name="Davis C.M."/>
            <person name="Simpson J.R."/>
            <person name="Lauterbach L."/>
            <person name="Steele A.D."/>
            <person name="Gui C."/>
            <person name="Meng S."/>
            <person name="Li G."/>
            <person name="Viehrig K."/>
            <person name="Ye F."/>
            <person name="Su P."/>
            <person name="Kiefer A.F."/>
            <person name="Nichols A."/>
            <person name="Cepeda A.J."/>
            <person name="Yan W."/>
            <person name="Fan B."/>
            <person name="Jiang Y."/>
            <person name="Adhikari A."/>
            <person name="Zheng C.-J."/>
            <person name="Schuster L."/>
            <person name="Cowan T.M."/>
            <person name="Smanski M.J."/>
            <person name="Chevrette M.G."/>
            <person name="De Carvalho L.P.S."/>
            <person name="Shen B."/>
        </authorList>
    </citation>
    <scope>NUCLEOTIDE SEQUENCE [LARGE SCALE GENOMIC DNA]</scope>
    <source>
        <strain evidence="3 4">NPDC001390</strain>
    </source>
</reference>
<protein>
    <recommendedName>
        <fullName evidence="5">Secreted protein</fullName>
    </recommendedName>
</protein>
<feature type="compositionally biased region" description="Polar residues" evidence="1">
    <location>
        <begin position="48"/>
        <end position="77"/>
    </location>
</feature>
<feature type="signal peptide" evidence="2">
    <location>
        <begin position="1"/>
        <end position="30"/>
    </location>
</feature>